<reference evidence="1 2" key="1">
    <citation type="submission" date="2019-06" db="EMBL/GenBank/DDBJ databases">
        <title>Whole genome shotgun sequence of Streptomyces spinoverrucosus NBRC 14228.</title>
        <authorList>
            <person name="Hosoyama A."/>
            <person name="Uohara A."/>
            <person name="Ohji S."/>
            <person name="Ichikawa N."/>
        </authorList>
    </citation>
    <scope>NUCLEOTIDE SEQUENCE [LARGE SCALE GENOMIC DNA]</scope>
    <source>
        <strain evidence="1 2">NBRC 14228</strain>
    </source>
</reference>
<comment type="caution">
    <text evidence="1">The sequence shown here is derived from an EMBL/GenBank/DDBJ whole genome shotgun (WGS) entry which is preliminary data.</text>
</comment>
<proteinExistence type="predicted"/>
<dbReference type="EMBL" id="BJND01000026">
    <property type="protein sequence ID" value="GEC06344.1"/>
    <property type="molecule type" value="Genomic_DNA"/>
</dbReference>
<gene>
    <name evidence="1" type="ORF">SSP24_39990</name>
</gene>
<dbReference type="Proteomes" id="UP000317881">
    <property type="component" value="Unassembled WGS sequence"/>
</dbReference>
<keyword evidence="2" id="KW-1185">Reference proteome</keyword>
<protein>
    <submittedName>
        <fullName evidence="1">Uncharacterized protein</fullName>
    </submittedName>
</protein>
<dbReference type="AlphaFoldDB" id="A0A4Y3VHE3"/>
<evidence type="ECO:0000313" key="1">
    <source>
        <dbReference type="EMBL" id="GEC06344.1"/>
    </source>
</evidence>
<sequence length="150" mass="16353">MYASTAGGRIALERGGAGQEFTVSVHNGNTRAYAHIRVAFQMEMMIDTEAAADSNGLVLERRDPSTGTWQRADLRVANDVYPHYLYPDGTQLPREASRVDRYRLRALPEGPTGSTPLLIHLVDTSAPETAPHSQGVPCRTSLMVTVNSVT</sequence>
<accession>A0A4Y3VHE3</accession>
<dbReference type="RefSeq" id="WP_167529629.1">
    <property type="nucleotide sequence ID" value="NZ_BJND01000026.1"/>
</dbReference>
<name>A0A4Y3VHE3_9ACTN</name>
<organism evidence="1 2">
    <name type="scientific">Streptomyces spinoverrucosus</name>
    <dbReference type="NCBI Taxonomy" id="284043"/>
    <lineage>
        <taxon>Bacteria</taxon>
        <taxon>Bacillati</taxon>
        <taxon>Actinomycetota</taxon>
        <taxon>Actinomycetes</taxon>
        <taxon>Kitasatosporales</taxon>
        <taxon>Streptomycetaceae</taxon>
        <taxon>Streptomyces</taxon>
    </lineage>
</organism>
<evidence type="ECO:0000313" key="2">
    <source>
        <dbReference type="Proteomes" id="UP000317881"/>
    </source>
</evidence>